<reference evidence="5 6" key="1">
    <citation type="submission" date="2020-08" db="EMBL/GenBank/DDBJ databases">
        <title>The Agave Microbiome: Exploring the role of microbial communities in plant adaptations to desert environments.</title>
        <authorList>
            <person name="Partida-Martinez L.P."/>
        </authorList>
    </citation>
    <scope>NUCLEOTIDE SEQUENCE [LARGE SCALE GENOMIC DNA]</scope>
    <source>
        <strain evidence="5 6">AS2.3</strain>
    </source>
</reference>
<dbReference type="RefSeq" id="WP_212611492.1">
    <property type="nucleotide sequence ID" value="NZ_JACCBY010000013.1"/>
</dbReference>
<keyword evidence="1" id="KW-0805">Transcription regulation</keyword>
<dbReference type="InterPro" id="IPR036388">
    <property type="entry name" value="WH-like_DNA-bd_sf"/>
</dbReference>
<feature type="compositionally biased region" description="Basic and acidic residues" evidence="4">
    <location>
        <begin position="135"/>
        <end position="153"/>
    </location>
</feature>
<dbReference type="InterPro" id="IPR000524">
    <property type="entry name" value="Tscrpt_reg_HTH_GntR"/>
</dbReference>
<dbReference type="GO" id="GO:0003677">
    <property type="term" value="F:DNA binding"/>
    <property type="evidence" value="ECO:0007669"/>
    <property type="project" value="UniProtKB-KW"/>
</dbReference>
<evidence type="ECO:0000256" key="1">
    <source>
        <dbReference type="ARBA" id="ARBA00023015"/>
    </source>
</evidence>
<organism evidence="5 6">
    <name type="scientific">Sphingomonas melonis</name>
    <dbReference type="NCBI Taxonomy" id="152682"/>
    <lineage>
        <taxon>Bacteria</taxon>
        <taxon>Pseudomonadati</taxon>
        <taxon>Pseudomonadota</taxon>
        <taxon>Alphaproteobacteria</taxon>
        <taxon>Sphingomonadales</taxon>
        <taxon>Sphingomonadaceae</taxon>
        <taxon>Sphingomonas</taxon>
    </lineage>
</organism>
<gene>
    <name evidence="5" type="ORF">HD841_004208</name>
</gene>
<evidence type="ECO:0000313" key="5">
    <source>
        <dbReference type="EMBL" id="NYD92383.1"/>
    </source>
</evidence>
<dbReference type="EMBL" id="JACCBY010000013">
    <property type="protein sequence ID" value="NYD92383.1"/>
    <property type="molecule type" value="Genomic_DNA"/>
</dbReference>
<dbReference type="GO" id="GO:0003700">
    <property type="term" value="F:DNA-binding transcription factor activity"/>
    <property type="evidence" value="ECO:0007669"/>
    <property type="project" value="InterPro"/>
</dbReference>
<dbReference type="AlphaFoldDB" id="A0A7Y9FSK1"/>
<dbReference type="Gene3D" id="1.10.10.10">
    <property type="entry name" value="Winged helix-like DNA-binding domain superfamily/Winged helix DNA-binding domain"/>
    <property type="match status" value="1"/>
</dbReference>
<keyword evidence="3" id="KW-0804">Transcription</keyword>
<dbReference type="Pfam" id="PF13730">
    <property type="entry name" value="HTH_36"/>
    <property type="match status" value="1"/>
</dbReference>
<keyword evidence="2" id="KW-0238">DNA-binding</keyword>
<protein>
    <submittedName>
        <fullName evidence="5">Putative transcriptional regulator</fullName>
    </submittedName>
</protein>
<evidence type="ECO:0000256" key="2">
    <source>
        <dbReference type="ARBA" id="ARBA00023125"/>
    </source>
</evidence>
<dbReference type="PRINTS" id="PR00035">
    <property type="entry name" value="HTHGNTR"/>
</dbReference>
<comment type="caution">
    <text evidence="5">The sequence shown here is derived from an EMBL/GenBank/DDBJ whole genome shotgun (WGS) entry which is preliminary data.</text>
</comment>
<feature type="region of interest" description="Disordered" evidence="4">
    <location>
        <begin position="106"/>
        <end position="173"/>
    </location>
</feature>
<sequence length="173" mass="19642">MKEFAVMVKPADNVVPLRPAAAEATKRSLEKRWSKEVLEPGFTFVPSVILRAQARLHIDAVELTVLLHLIDHWWDDNTMPFPSKKRLAERLGVSDKTIQRAMKRLEDEGLIRREPRSHASGGQASNRYDLSPLVERLKPIAEDMTKARDEAAATRRAASRPGLKRRQKDEKAS</sequence>
<feature type="compositionally biased region" description="Basic and acidic residues" evidence="4">
    <location>
        <begin position="106"/>
        <end position="117"/>
    </location>
</feature>
<keyword evidence="6" id="KW-1185">Reference proteome</keyword>
<evidence type="ECO:0000313" key="6">
    <source>
        <dbReference type="Proteomes" id="UP000517753"/>
    </source>
</evidence>
<evidence type="ECO:0000256" key="3">
    <source>
        <dbReference type="ARBA" id="ARBA00023163"/>
    </source>
</evidence>
<dbReference type="SUPFAM" id="SSF46785">
    <property type="entry name" value="Winged helix' DNA-binding domain"/>
    <property type="match status" value="1"/>
</dbReference>
<dbReference type="InterPro" id="IPR036390">
    <property type="entry name" value="WH_DNA-bd_sf"/>
</dbReference>
<proteinExistence type="predicted"/>
<dbReference type="Proteomes" id="UP000517753">
    <property type="component" value="Unassembled WGS sequence"/>
</dbReference>
<evidence type="ECO:0000256" key="4">
    <source>
        <dbReference type="SAM" id="MobiDB-lite"/>
    </source>
</evidence>
<accession>A0A7Y9FSK1</accession>
<name>A0A7Y9FSK1_9SPHN</name>